<dbReference type="Pfam" id="PF00958">
    <property type="entry name" value="GMP_synt_C"/>
    <property type="match status" value="1"/>
</dbReference>
<evidence type="ECO:0000259" key="1">
    <source>
        <dbReference type="Pfam" id="PF00958"/>
    </source>
</evidence>
<name>A0ABY0HK26_9PEZI</name>
<evidence type="ECO:0000313" key="2">
    <source>
        <dbReference type="EMBL" id="RYO92394.1"/>
    </source>
</evidence>
<evidence type="ECO:0000313" key="3">
    <source>
        <dbReference type="Proteomes" id="UP000294003"/>
    </source>
</evidence>
<protein>
    <recommendedName>
        <fullName evidence="1">GMP synthase C-terminal domain-containing protein</fullName>
    </recommendedName>
</protein>
<accession>A0ABY0HK26</accession>
<dbReference type="EMBL" id="QJNS01000028">
    <property type="protein sequence ID" value="RYO92394.1"/>
    <property type="molecule type" value="Genomic_DNA"/>
</dbReference>
<reference evidence="2 3" key="1">
    <citation type="submission" date="2018-06" db="EMBL/GenBank/DDBJ databases">
        <title>Complete Genomes of Monosporascus.</title>
        <authorList>
            <person name="Robinson A.J."/>
            <person name="Natvig D.O."/>
        </authorList>
    </citation>
    <scope>NUCLEOTIDE SEQUENCE [LARGE SCALE GENOMIC DNA]</scope>
    <source>
        <strain evidence="2 3">CBS 609.92</strain>
    </source>
</reference>
<proteinExistence type="predicted"/>
<gene>
    <name evidence="2" type="ORF">DL762_001674</name>
</gene>
<dbReference type="Proteomes" id="UP000294003">
    <property type="component" value="Unassembled WGS sequence"/>
</dbReference>
<organism evidence="2 3">
    <name type="scientific">Monosporascus cannonballus</name>
    <dbReference type="NCBI Taxonomy" id="155416"/>
    <lineage>
        <taxon>Eukaryota</taxon>
        <taxon>Fungi</taxon>
        <taxon>Dikarya</taxon>
        <taxon>Ascomycota</taxon>
        <taxon>Pezizomycotina</taxon>
        <taxon>Sordariomycetes</taxon>
        <taxon>Xylariomycetidae</taxon>
        <taxon>Xylariales</taxon>
        <taxon>Xylariales incertae sedis</taxon>
        <taxon>Monosporascus</taxon>
    </lineage>
</organism>
<dbReference type="InterPro" id="IPR001674">
    <property type="entry name" value="GMP_synth_C"/>
</dbReference>
<sequence>MRTHPFLGPGIGIVIIDEYTPERVWIAHEAEQIHISMIREAGLYNEISQAYASVDTSQAVGFMGDKRHMGYIVILRAAQLYDGRGISLRHEVLERGGPGDP</sequence>
<keyword evidence="3" id="KW-1185">Reference proteome</keyword>
<dbReference type="SUPFAM" id="SSF54810">
    <property type="entry name" value="GMP synthetase C-terminal dimerisation domain"/>
    <property type="match status" value="1"/>
</dbReference>
<feature type="domain" description="GMP synthase C-terminal" evidence="1">
    <location>
        <begin position="37"/>
        <end position="83"/>
    </location>
</feature>
<comment type="caution">
    <text evidence="2">The sequence shown here is derived from an EMBL/GenBank/DDBJ whole genome shotgun (WGS) entry which is preliminary data.</text>
</comment>
<dbReference type="Gene3D" id="3.30.300.10">
    <property type="match status" value="1"/>
</dbReference>